<evidence type="ECO:0000313" key="2">
    <source>
        <dbReference type="EMBL" id="TXK10253.1"/>
    </source>
</evidence>
<evidence type="ECO:0000256" key="1">
    <source>
        <dbReference type="SAM" id="Phobius"/>
    </source>
</evidence>
<feature type="transmembrane region" description="Helical" evidence="1">
    <location>
        <begin position="76"/>
        <end position="98"/>
    </location>
</feature>
<feature type="transmembrane region" description="Helical" evidence="1">
    <location>
        <begin position="37"/>
        <end position="56"/>
    </location>
</feature>
<dbReference type="RefSeq" id="WP_147895428.1">
    <property type="nucleotide sequence ID" value="NZ_BAAANR010000001.1"/>
</dbReference>
<keyword evidence="1" id="KW-0812">Transmembrane</keyword>
<keyword evidence="3" id="KW-1185">Reference proteome</keyword>
<protein>
    <submittedName>
        <fullName evidence="2">ABC transporter permease subunit</fullName>
    </submittedName>
</protein>
<dbReference type="EMBL" id="VRSV01000002">
    <property type="protein sequence ID" value="TXK10253.1"/>
    <property type="molecule type" value="Genomic_DNA"/>
</dbReference>
<dbReference type="GO" id="GO:0140359">
    <property type="term" value="F:ABC-type transporter activity"/>
    <property type="evidence" value="ECO:0007669"/>
    <property type="project" value="InterPro"/>
</dbReference>
<comment type="caution">
    <text evidence="2">The sequence shown here is derived from an EMBL/GenBank/DDBJ whole genome shotgun (WGS) entry which is preliminary data.</text>
</comment>
<organism evidence="2 3">
    <name type="scientific">Microbacterium hatanonis</name>
    <dbReference type="NCBI Taxonomy" id="404366"/>
    <lineage>
        <taxon>Bacteria</taxon>
        <taxon>Bacillati</taxon>
        <taxon>Actinomycetota</taxon>
        <taxon>Actinomycetes</taxon>
        <taxon>Micrococcales</taxon>
        <taxon>Microbacteriaceae</taxon>
        <taxon>Microbacterium</taxon>
    </lineage>
</organism>
<feature type="transmembrane region" description="Helical" evidence="1">
    <location>
        <begin position="258"/>
        <end position="279"/>
    </location>
</feature>
<accession>A0A5C8HVX9</accession>
<dbReference type="OrthoDB" id="3297477at2"/>
<keyword evidence="1" id="KW-0472">Membrane</keyword>
<dbReference type="GO" id="GO:0005886">
    <property type="term" value="C:plasma membrane"/>
    <property type="evidence" value="ECO:0007669"/>
    <property type="project" value="UniProtKB-SubCell"/>
</dbReference>
<name>A0A5C8HVX9_9MICO</name>
<dbReference type="Proteomes" id="UP000321034">
    <property type="component" value="Unassembled WGS sequence"/>
</dbReference>
<dbReference type="Pfam" id="PF12679">
    <property type="entry name" value="ABC2_membrane_2"/>
    <property type="match status" value="1"/>
</dbReference>
<dbReference type="AlphaFoldDB" id="A0A5C8HVX9"/>
<feature type="transmembrane region" description="Helical" evidence="1">
    <location>
        <begin position="195"/>
        <end position="220"/>
    </location>
</feature>
<keyword evidence="1" id="KW-1133">Transmembrane helix</keyword>
<reference evidence="2 3" key="1">
    <citation type="submission" date="2019-08" db="EMBL/GenBank/DDBJ databases">
        <authorList>
            <person name="Dong K."/>
        </authorList>
    </citation>
    <scope>NUCLEOTIDE SEQUENCE [LARGE SCALE GENOMIC DNA]</scope>
    <source>
        <strain evidence="2 3">JCM14558</strain>
    </source>
</reference>
<gene>
    <name evidence="2" type="ORF">FVP77_15510</name>
</gene>
<evidence type="ECO:0000313" key="3">
    <source>
        <dbReference type="Proteomes" id="UP000321034"/>
    </source>
</evidence>
<proteinExistence type="predicted"/>
<sequence length="284" mass="29343">MSTSTPTPVFTPTGRDLSFGGVVASEWIKFRSIRSTWWCFAILVVLTVGFSLLLSASLSVDPAPTGDSAQSLSVQAVTISTTFGALVVSVLGVLIISGEYGTGMIRSTLTAVPKRTPALLAKALVFAIATFVVAVISFGISIAVSVALLSGKGLETDLADPQYWLAILGGVGYLVLVGLIAFSLGAIIRNTAGSVAVALGLVLAAPIVLNIVGVLTQLVWMQNLEKILPSSAGSALAAYPVESSGGPTTEGLWTIEPWAGGLILVAWVVVLFSTAIVLLKRRDA</sequence>
<dbReference type="PANTHER" id="PTHR37305">
    <property type="entry name" value="INTEGRAL MEMBRANE PROTEIN-RELATED"/>
    <property type="match status" value="1"/>
</dbReference>
<feature type="transmembrane region" description="Helical" evidence="1">
    <location>
        <begin position="163"/>
        <end position="188"/>
    </location>
</feature>
<dbReference type="PANTHER" id="PTHR37305:SF2">
    <property type="entry name" value="BACITRACIN TRANSPORT PERMEASE PROTEIN BCRB"/>
    <property type="match status" value="1"/>
</dbReference>
<feature type="transmembrane region" description="Helical" evidence="1">
    <location>
        <begin position="119"/>
        <end position="143"/>
    </location>
</feature>